<feature type="non-terminal residue" evidence="2">
    <location>
        <position position="179"/>
    </location>
</feature>
<reference evidence="2" key="1">
    <citation type="journal article" date="2021" name="Proc. Natl. Acad. Sci. U.S.A.">
        <title>Three genomes in the algal genus Volvox reveal the fate of a haploid sex-determining region after a transition to homothallism.</title>
        <authorList>
            <person name="Yamamoto K."/>
            <person name="Hamaji T."/>
            <person name="Kawai-Toyooka H."/>
            <person name="Matsuzaki R."/>
            <person name="Takahashi F."/>
            <person name="Nishimura Y."/>
            <person name="Kawachi M."/>
            <person name="Noguchi H."/>
            <person name="Minakuchi Y."/>
            <person name="Umen J.G."/>
            <person name="Toyoda A."/>
            <person name="Nozaki H."/>
        </authorList>
    </citation>
    <scope>NUCLEOTIDE SEQUENCE</scope>
    <source>
        <strain evidence="2">NIES-3780</strain>
    </source>
</reference>
<sequence length="179" mass="17354">VAVVGVVPAAEIGVSAVDAVSVVAVRPWTSIRNGAGGANIGGGPAAVPSEAAHESAVPVDYTMSEPAVCSSPMAGNIQHTTRTSSPVRWHTSQLWEIVNQISGGGGTPPPLMTPRDGSGSGGGSGSSCGGAGGPSMGRRAWSAPQAADLRPPMPVATTTAVAPVATATLAATAVAPVAT</sequence>
<evidence type="ECO:0000313" key="3">
    <source>
        <dbReference type="Proteomes" id="UP000747399"/>
    </source>
</evidence>
<gene>
    <name evidence="2" type="ORF">Vafri_8041</name>
</gene>
<name>A0A8J4B1U0_9CHLO</name>
<evidence type="ECO:0000256" key="1">
    <source>
        <dbReference type="SAM" id="MobiDB-lite"/>
    </source>
</evidence>
<feature type="non-terminal residue" evidence="2">
    <location>
        <position position="1"/>
    </location>
</feature>
<dbReference type="Proteomes" id="UP000747399">
    <property type="component" value="Unassembled WGS sequence"/>
</dbReference>
<organism evidence="2 3">
    <name type="scientific">Volvox africanus</name>
    <dbReference type="NCBI Taxonomy" id="51714"/>
    <lineage>
        <taxon>Eukaryota</taxon>
        <taxon>Viridiplantae</taxon>
        <taxon>Chlorophyta</taxon>
        <taxon>core chlorophytes</taxon>
        <taxon>Chlorophyceae</taxon>
        <taxon>CS clade</taxon>
        <taxon>Chlamydomonadales</taxon>
        <taxon>Volvocaceae</taxon>
        <taxon>Volvox</taxon>
    </lineage>
</organism>
<dbReference type="AlphaFoldDB" id="A0A8J4B1U0"/>
<proteinExistence type="predicted"/>
<keyword evidence="3" id="KW-1185">Reference proteome</keyword>
<evidence type="ECO:0000313" key="2">
    <source>
        <dbReference type="EMBL" id="GIL52098.1"/>
    </source>
</evidence>
<accession>A0A8J4B1U0</accession>
<protein>
    <submittedName>
        <fullName evidence="2">Uncharacterized protein</fullName>
    </submittedName>
</protein>
<feature type="region of interest" description="Disordered" evidence="1">
    <location>
        <begin position="101"/>
        <end position="151"/>
    </location>
</feature>
<comment type="caution">
    <text evidence="2">The sequence shown here is derived from an EMBL/GenBank/DDBJ whole genome shotgun (WGS) entry which is preliminary data.</text>
</comment>
<dbReference type="EMBL" id="BNCO01000012">
    <property type="protein sequence ID" value="GIL52098.1"/>
    <property type="molecule type" value="Genomic_DNA"/>
</dbReference>
<feature type="compositionally biased region" description="Gly residues" evidence="1">
    <location>
        <begin position="118"/>
        <end position="135"/>
    </location>
</feature>